<evidence type="ECO:0000256" key="2">
    <source>
        <dbReference type="ARBA" id="ARBA00004834"/>
    </source>
</evidence>
<organism evidence="10 11">
    <name type="scientific">Hyaloscypha bicolor E</name>
    <dbReference type="NCBI Taxonomy" id="1095630"/>
    <lineage>
        <taxon>Eukaryota</taxon>
        <taxon>Fungi</taxon>
        <taxon>Dikarya</taxon>
        <taxon>Ascomycota</taxon>
        <taxon>Pezizomycotina</taxon>
        <taxon>Leotiomycetes</taxon>
        <taxon>Helotiales</taxon>
        <taxon>Hyaloscyphaceae</taxon>
        <taxon>Hyaloscypha</taxon>
        <taxon>Hyaloscypha bicolor</taxon>
    </lineage>
</organism>
<dbReference type="GeneID" id="36587242"/>
<evidence type="ECO:0000256" key="4">
    <source>
        <dbReference type="ARBA" id="ARBA00012670"/>
    </source>
</evidence>
<evidence type="ECO:0000256" key="7">
    <source>
        <dbReference type="ARBA" id="ARBA00023295"/>
    </source>
</evidence>
<evidence type="ECO:0000313" key="11">
    <source>
        <dbReference type="Proteomes" id="UP000235371"/>
    </source>
</evidence>
<dbReference type="GO" id="GO:0046556">
    <property type="term" value="F:alpha-L-arabinofuranosidase activity"/>
    <property type="evidence" value="ECO:0007669"/>
    <property type="project" value="UniProtKB-EC"/>
</dbReference>
<evidence type="ECO:0000256" key="1">
    <source>
        <dbReference type="ARBA" id="ARBA00001462"/>
    </source>
</evidence>
<dbReference type="Pfam" id="PF22848">
    <property type="entry name" value="ASD1_dom"/>
    <property type="match status" value="1"/>
</dbReference>
<dbReference type="InterPro" id="IPR010720">
    <property type="entry name" value="Alpha-L-AF_C"/>
</dbReference>
<dbReference type="EC" id="3.2.1.55" evidence="4"/>
<dbReference type="Gene3D" id="3.20.20.80">
    <property type="entry name" value="Glycosidases"/>
    <property type="match status" value="1"/>
</dbReference>
<comment type="similarity">
    <text evidence="3">Belongs to the glycosyl hydrolase 51 family.</text>
</comment>
<dbReference type="InterPro" id="IPR055235">
    <property type="entry name" value="ASD1_cat"/>
</dbReference>
<comment type="pathway">
    <text evidence="2">Glycan metabolism; L-arabinan degradation.</text>
</comment>
<dbReference type="InterPro" id="IPR013780">
    <property type="entry name" value="Glyco_hydro_b"/>
</dbReference>
<evidence type="ECO:0000256" key="3">
    <source>
        <dbReference type="ARBA" id="ARBA00007186"/>
    </source>
</evidence>
<comment type="function">
    <text evidence="8">Alpha-L-arabinofuranosidase involved in the degradation of arabinoxylan, a major component of plant hemicellulose. Acts only on small linear 1,5-alpha-linked L-arabinofuranosyl oligosaccharides.</text>
</comment>
<evidence type="ECO:0000256" key="8">
    <source>
        <dbReference type="ARBA" id="ARBA00037415"/>
    </source>
</evidence>
<sequence length="562" mass="63229">MARSQEILGWDILPLLSDCRPRRLAIPTPQARPKHSRKMTTFTRIPEDETPSIIVDVSRRLSKIDPNIYGGFMEHMGRCIYGGIYDPENPLSDTHGYRTDVLSALRDLDIPVIRYPGGNFIATYHWQDGVGPRENRPSRPELAWLGTETNQFGTDEFMHWLGVLSEGKENRVEPYFCLNMGTGSLDEALAWVEYCNGTRNTYYANLRRKNGHEEPYNIKYWALGNEVWGPWQVEQMTAEDYSKKAFQWAKALKLLDPSLCLILCGETGHSSWDHKVLNFCIQYADMHSIHIYTSGKSHLSNVTAPLSAERAIETAAALIDIARIEKNIPPSVGKTKICFDEWNMWDPTRAPGEKGAEELYTLSDALGVAVWLNVFVRQSRWVGMANIAQSVNVISPLMTTKDGVVKQATWWPLLLFSRYMRGWTVGVHVSAGAYGGVTEPAWLQGVLEQGASWLDVSASVNEHGVISLVVVNINETTDFEVDLVSVGKEVEVYTITGKDVKAVNVEGEEQVGVKESKWDGQGKYKFAKHSMTLLRWSTRKKITEVVQGDGVRLNTRKLGWSA</sequence>
<dbReference type="PANTHER" id="PTHR43576:SF3">
    <property type="entry name" value="ALPHA-L-ARABINOFURANOSIDASE C"/>
    <property type="match status" value="1"/>
</dbReference>
<dbReference type="RefSeq" id="XP_024742878.1">
    <property type="nucleotide sequence ID" value="XM_024879165.1"/>
</dbReference>
<dbReference type="Gene3D" id="2.60.40.1180">
    <property type="entry name" value="Golgi alpha-mannosidase II"/>
    <property type="match status" value="1"/>
</dbReference>
<dbReference type="SUPFAM" id="SSF51445">
    <property type="entry name" value="(Trans)glycosidases"/>
    <property type="match status" value="1"/>
</dbReference>
<proteinExistence type="inferred from homology"/>
<keyword evidence="6" id="KW-0119">Carbohydrate metabolism</keyword>
<evidence type="ECO:0000313" key="10">
    <source>
        <dbReference type="EMBL" id="PMD65974.1"/>
    </source>
</evidence>
<dbReference type="PANTHER" id="PTHR43576">
    <property type="entry name" value="ALPHA-L-ARABINOFURANOSIDASE C-RELATED"/>
    <property type="match status" value="1"/>
</dbReference>
<dbReference type="OrthoDB" id="3032304at2759"/>
<evidence type="ECO:0000259" key="9">
    <source>
        <dbReference type="SMART" id="SM00813"/>
    </source>
</evidence>
<name>A0A2J6TSI4_9HELO</name>
<accession>A0A2J6TSI4</accession>
<dbReference type="InParanoid" id="A0A2J6TSI4"/>
<dbReference type="SUPFAM" id="SSF51011">
    <property type="entry name" value="Glycosyl hydrolase domain"/>
    <property type="match status" value="1"/>
</dbReference>
<reference evidence="10 11" key="1">
    <citation type="submission" date="2016-04" db="EMBL/GenBank/DDBJ databases">
        <title>A degradative enzymes factory behind the ericoid mycorrhizal symbiosis.</title>
        <authorList>
            <consortium name="DOE Joint Genome Institute"/>
            <person name="Martino E."/>
            <person name="Morin E."/>
            <person name="Grelet G."/>
            <person name="Kuo A."/>
            <person name="Kohler A."/>
            <person name="Daghino S."/>
            <person name="Barry K."/>
            <person name="Choi C."/>
            <person name="Cichocki N."/>
            <person name="Clum A."/>
            <person name="Copeland A."/>
            <person name="Hainaut M."/>
            <person name="Haridas S."/>
            <person name="Labutti K."/>
            <person name="Lindquist E."/>
            <person name="Lipzen A."/>
            <person name="Khouja H.-R."/>
            <person name="Murat C."/>
            <person name="Ohm R."/>
            <person name="Olson A."/>
            <person name="Spatafora J."/>
            <person name="Veneault-Fourrey C."/>
            <person name="Henrissat B."/>
            <person name="Grigoriev I."/>
            <person name="Martin F."/>
            <person name="Perotto S."/>
        </authorList>
    </citation>
    <scope>NUCLEOTIDE SEQUENCE [LARGE SCALE GENOMIC DNA]</scope>
    <source>
        <strain evidence="10 11">E</strain>
    </source>
</reference>
<dbReference type="Proteomes" id="UP000235371">
    <property type="component" value="Unassembled WGS sequence"/>
</dbReference>
<protein>
    <recommendedName>
        <fullName evidence="4">non-reducing end alpha-L-arabinofuranosidase</fullName>
        <ecNumber evidence="4">3.2.1.55</ecNumber>
    </recommendedName>
</protein>
<dbReference type="InterPro" id="IPR017853">
    <property type="entry name" value="GH"/>
</dbReference>
<keyword evidence="7" id="KW-0326">Glycosidase</keyword>
<gene>
    <name evidence="10" type="ORF">K444DRAFT_607390</name>
</gene>
<feature type="domain" description="Alpha-L-arabinofuranosidase C-terminal" evidence="9">
    <location>
        <begin position="340"/>
        <end position="530"/>
    </location>
</feature>
<dbReference type="GO" id="GO:0031222">
    <property type="term" value="P:arabinan catabolic process"/>
    <property type="evidence" value="ECO:0007669"/>
    <property type="project" value="UniProtKB-UniPathway"/>
</dbReference>
<dbReference type="SMART" id="SM00813">
    <property type="entry name" value="Alpha-L-AF_C"/>
    <property type="match status" value="1"/>
</dbReference>
<evidence type="ECO:0000256" key="5">
    <source>
        <dbReference type="ARBA" id="ARBA00022801"/>
    </source>
</evidence>
<keyword evidence="11" id="KW-1185">Reference proteome</keyword>
<evidence type="ECO:0000256" key="6">
    <source>
        <dbReference type="ARBA" id="ARBA00023277"/>
    </source>
</evidence>
<dbReference type="AlphaFoldDB" id="A0A2J6TSI4"/>
<comment type="catalytic activity">
    <reaction evidence="1">
        <text>Hydrolysis of terminal non-reducing alpha-L-arabinofuranoside residues in alpha-L-arabinosides.</text>
        <dbReference type="EC" id="3.2.1.55"/>
    </reaction>
</comment>
<dbReference type="GO" id="GO:0046373">
    <property type="term" value="P:L-arabinose metabolic process"/>
    <property type="evidence" value="ECO:0007669"/>
    <property type="project" value="InterPro"/>
</dbReference>
<dbReference type="Pfam" id="PF06964">
    <property type="entry name" value="Alpha-L-AF_C"/>
    <property type="match status" value="1"/>
</dbReference>
<dbReference type="UniPathway" id="UPA00667"/>
<dbReference type="STRING" id="1095630.A0A2J6TSI4"/>
<keyword evidence="5 10" id="KW-0378">Hydrolase</keyword>
<dbReference type="EMBL" id="KZ613745">
    <property type="protein sequence ID" value="PMD65974.1"/>
    <property type="molecule type" value="Genomic_DNA"/>
</dbReference>